<gene>
    <name evidence="20" type="ORF">F5897_001431</name>
</gene>
<comment type="pathway">
    <text evidence="2">Carbohydrate biosynthesis; gluconeogenesis.</text>
</comment>
<evidence type="ECO:0000313" key="20">
    <source>
        <dbReference type="EMBL" id="MBB4072105.1"/>
    </source>
</evidence>
<evidence type="ECO:0000256" key="10">
    <source>
        <dbReference type="ARBA" id="ARBA00023268"/>
    </source>
</evidence>
<feature type="binding site" evidence="14">
    <location>
        <position position="538"/>
    </location>
    <ligand>
        <name>Mn(2+)</name>
        <dbReference type="ChEBI" id="CHEBI:29035"/>
    </ligand>
</feature>
<dbReference type="GO" id="GO:0005737">
    <property type="term" value="C:cytoplasm"/>
    <property type="evidence" value="ECO:0007669"/>
    <property type="project" value="TreeGrafter"/>
</dbReference>
<proteinExistence type="predicted"/>
<dbReference type="InterPro" id="IPR016185">
    <property type="entry name" value="PreATP-grasp_dom_sf"/>
</dbReference>
<dbReference type="InterPro" id="IPR005479">
    <property type="entry name" value="CPAse_ATP-bd"/>
</dbReference>
<evidence type="ECO:0000256" key="15">
    <source>
        <dbReference type="PIRSR" id="PIRSR001594-4"/>
    </source>
</evidence>
<feature type="binding site" evidence="14">
    <location>
        <position position="737"/>
    </location>
    <ligand>
        <name>Mn(2+)</name>
        <dbReference type="ChEBI" id="CHEBI:29035"/>
    </ligand>
</feature>
<dbReference type="InterPro" id="IPR003379">
    <property type="entry name" value="Carboxylase_cons_dom"/>
</dbReference>
<dbReference type="FunFam" id="3.20.20.70:FF:000120">
    <property type="entry name" value="Pyruvate carboxylase"/>
    <property type="match status" value="1"/>
</dbReference>
<dbReference type="InterPro" id="IPR011054">
    <property type="entry name" value="Rudment_hybrid_motif"/>
</dbReference>
<dbReference type="CDD" id="cd07937">
    <property type="entry name" value="DRE_TIM_PC_TC_5S"/>
    <property type="match status" value="1"/>
</dbReference>
<dbReference type="SUPFAM" id="SSF51230">
    <property type="entry name" value="Single hybrid motif"/>
    <property type="match status" value="1"/>
</dbReference>
<dbReference type="InterPro" id="IPR011761">
    <property type="entry name" value="ATP-grasp"/>
</dbReference>
<dbReference type="EMBL" id="JACIFD010000015">
    <property type="protein sequence ID" value="MBB4072105.1"/>
    <property type="molecule type" value="Genomic_DNA"/>
</dbReference>
<dbReference type="InterPro" id="IPR001882">
    <property type="entry name" value="Biotin_BS"/>
</dbReference>
<dbReference type="Gene3D" id="3.10.600.10">
    <property type="entry name" value="pyruvate carboxylase f1077a mutant domain"/>
    <property type="match status" value="1"/>
</dbReference>
<keyword evidence="9 11" id="KW-0092">Biotin</keyword>
<evidence type="ECO:0000256" key="14">
    <source>
        <dbReference type="PIRSR" id="PIRSR001594-3"/>
    </source>
</evidence>
<dbReference type="InterPro" id="IPR011764">
    <property type="entry name" value="Biotin_carboxylation_dom"/>
</dbReference>
<dbReference type="InterPro" id="IPR000089">
    <property type="entry name" value="Biotin_lipoyl"/>
</dbReference>
<dbReference type="FunFam" id="3.40.50.20:FF:000010">
    <property type="entry name" value="Propionyl-CoA carboxylase subunit alpha"/>
    <property type="match status" value="1"/>
</dbReference>
<dbReference type="PROSITE" id="PS50991">
    <property type="entry name" value="PYR_CT"/>
    <property type="match status" value="1"/>
</dbReference>
<dbReference type="FunFam" id="3.30.1490.20:FF:000003">
    <property type="entry name" value="acetyl-CoA carboxylase isoform X1"/>
    <property type="match status" value="1"/>
</dbReference>
<dbReference type="NCBIfam" id="NF009554">
    <property type="entry name" value="PRK12999.1"/>
    <property type="match status" value="1"/>
</dbReference>
<evidence type="ECO:0000259" key="18">
    <source>
        <dbReference type="PROSITE" id="PS50979"/>
    </source>
</evidence>
<dbReference type="SUPFAM" id="SSF52440">
    <property type="entry name" value="PreATP-grasp domain"/>
    <property type="match status" value="1"/>
</dbReference>
<feature type="modified residue" description="N6-biotinyllysine" evidence="15">
    <location>
        <position position="1098"/>
    </location>
</feature>
<feature type="active site" evidence="12">
    <location>
        <position position="296"/>
    </location>
</feature>
<dbReference type="NCBIfam" id="TIGR01235">
    <property type="entry name" value="pyruv_carbox"/>
    <property type="match status" value="1"/>
</dbReference>
<feature type="domain" description="ATP-grasp" evidence="17">
    <location>
        <begin position="121"/>
        <end position="321"/>
    </location>
</feature>
<dbReference type="Pfam" id="PF02786">
    <property type="entry name" value="CPSase_L_D2"/>
    <property type="match status" value="1"/>
</dbReference>
<evidence type="ECO:0000256" key="5">
    <source>
        <dbReference type="ARBA" id="ARBA00022598"/>
    </source>
</evidence>
<organism evidence="20 21">
    <name type="scientific">Canibacter oris</name>
    <dbReference type="NCBI Taxonomy" id="1365628"/>
    <lineage>
        <taxon>Bacteria</taxon>
        <taxon>Bacillati</taxon>
        <taxon>Actinomycetota</taxon>
        <taxon>Actinomycetes</taxon>
        <taxon>Micrococcales</taxon>
        <taxon>Microbacteriaceae</taxon>
        <taxon>Canibacter</taxon>
    </lineage>
</organism>
<dbReference type="PIRSF" id="PIRSF001594">
    <property type="entry name" value="Pyruv_carbox"/>
    <property type="match status" value="1"/>
</dbReference>
<keyword evidence="10" id="KW-0511">Multifunctional enzyme</keyword>
<keyword evidence="20" id="KW-0670">Pyruvate</keyword>
<dbReference type="SUPFAM" id="SSF56059">
    <property type="entry name" value="Glutathione synthetase ATP-binding domain-like"/>
    <property type="match status" value="1"/>
</dbReference>
<feature type="modified residue" description="N6-carboxylysine" evidence="15">
    <location>
        <position position="708"/>
    </location>
</feature>
<dbReference type="PROSITE" id="PS00188">
    <property type="entry name" value="BIOTIN"/>
    <property type="match status" value="1"/>
</dbReference>
<dbReference type="PROSITE" id="PS00867">
    <property type="entry name" value="CPSASE_2"/>
    <property type="match status" value="1"/>
</dbReference>
<keyword evidence="5 11" id="KW-0436">Ligase</keyword>
<dbReference type="SUPFAM" id="SSF51246">
    <property type="entry name" value="Rudiment single hybrid motif"/>
    <property type="match status" value="1"/>
</dbReference>
<feature type="binding site" evidence="13">
    <location>
        <position position="235"/>
    </location>
    <ligand>
        <name>ATP</name>
        <dbReference type="ChEBI" id="CHEBI:30616"/>
    </ligand>
</feature>
<keyword evidence="8 11" id="KW-0067">ATP-binding</keyword>
<evidence type="ECO:0000313" key="21">
    <source>
        <dbReference type="Proteomes" id="UP000571183"/>
    </source>
</evidence>
<evidence type="ECO:0000256" key="1">
    <source>
        <dbReference type="ARBA" id="ARBA00001953"/>
    </source>
</evidence>
<keyword evidence="6 14" id="KW-0479">Metal-binding</keyword>
<evidence type="ECO:0000256" key="6">
    <source>
        <dbReference type="ARBA" id="ARBA00022723"/>
    </source>
</evidence>
<feature type="domain" description="Biotin carboxylation" evidence="18">
    <location>
        <begin position="1"/>
        <end position="454"/>
    </location>
</feature>
<evidence type="ECO:0000259" key="17">
    <source>
        <dbReference type="PROSITE" id="PS50975"/>
    </source>
</evidence>
<dbReference type="SUPFAM" id="SSF51569">
    <property type="entry name" value="Aldolase"/>
    <property type="match status" value="1"/>
</dbReference>
<dbReference type="Gene3D" id="3.20.20.70">
    <property type="entry name" value="Aldolase class I"/>
    <property type="match status" value="1"/>
</dbReference>
<reference evidence="20" key="1">
    <citation type="submission" date="2020-08" db="EMBL/GenBank/DDBJ databases">
        <title>Sequencing the genomes of 1000 actinobacteria strains.</title>
        <authorList>
            <person name="Klenk H.-P."/>
        </authorList>
    </citation>
    <scope>NUCLEOTIDE SEQUENCE [LARGE SCALE GENOMIC DNA]</scope>
    <source>
        <strain evidence="20">DSM 27064</strain>
    </source>
</reference>
<feature type="binding site" evidence="14">
    <location>
        <position position="739"/>
    </location>
    <ligand>
        <name>Mn(2+)</name>
        <dbReference type="ChEBI" id="CHEBI:29035"/>
    </ligand>
</feature>
<dbReference type="InterPro" id="IPR005481">
    <property type="entry name" value="BC-like_N"/>
</dbReference>
<dbReference type="PANTHER" id="PTHR43778:SF2">
    <property type="entry name" value="PYRUVATE CARBOXYLASE, MITOCHONDRIAL"/>
    <property type="match status" value="1"/>
</dbReference>
<comment type="function">
    <text evidence="11">Catalyzes a 2-step reaction, involving the ATP-dependent carboxylation of the covalently attached biotin in the first step and the transfer of the carboxyl group to pyruvate in the second.</text>
</comment>
<feature type="binding site" evidence="13">
    <location>
        <position position="610"/>
    </location>
    <ligand>
        <name>substrate</name>
    </ligand>
</feature>
<dbReference type="NCBIfam" id="NF006761">
    <property type="entry name" value="PRK09282.1"/>
    <property type="match status" value="1"/>
</dbReference>
<feature type="domain" description="Lipoyl-binding" evidence="16">
    <location>
        <begin position="1058"/>
        <end position="1132"/>
    </location>
</feature>
<dbReference type="AlphaFoldDB" id="A0A840DK65"/>
<dbReference type="EC" id="6.4.1.1" evidence="3 11"/>
<dbReference type="GO" id="GO:0046872">
    <property type="term" value="F:metal ion binding"/>
    <property type="evidence" value="ECO:0007669"/>
    <property type="project" value="UniProtKB-KW"/>
</dbReference>
<evidence type="ECO:0000256" key="9">
    <source>
        <dbReference type="ARBA" id="ARBA00023267"/>
    </source>
</evidence>
<keyword evidence="7 11" id="KW-0547">Nucleotide-binding</keyword>
<evidence type="ECO:0000256" key="8">
    <source>
        <dbReference type="ARBA" id="ARBA00022840"/>
    </source>
</evidence>
<dbReference type="PANTHER" id="PTHR43778">
    <property type="entry name" value="PYRUVATE CARBOXYLASE"/>
    <property type="match status" value="1"/>
</dbReference>
<comment type="caution">
    <text evidence="20">The sequence shown here is derived from an EMBL/GenBank/DDBJ whole genome shotgun (WGS) entry which is preliminary data.</text>
</comment>
<dbReference type="Pfam" id="PF02785">
    <property type="entry name" value="Biotin_carb_C"/>
    <property type="match status" value="1"/>
</dbReference>
<dbReference type="InterPro" id="IPR055268">
    <property type="entry name" value="PCB-like"/>
</dbReference>
<sequence length="1136" mass="122067">MFRKILVANRGEIAIRAFRAAHELGAKTVAIFPYEDRNSLHRLKADEAYLIGEEGHPVKAYLDVAEIIRVAKAAGADAIYPGYGFLSENPELAAAAAANGITFIGPGAEALRMAGNKVAAKEHALRAGVPVLRSTPVSTDIEELIAGATEIGFPVFAKAVAGGGGRGMRRVETASELRDALESAMREADSAFGDPAMFIEQAVLRPRHIEVQVLADHTGQVVHLYERDCSVQRRHQKVVEIAPAPNLDPEIRNALTRDAIAFAKSIGYENAGTVEFLLDTEGERAGQHVFIEMNPRIQVEHTVTEEVTDVDLVQAQMLIAAGATLAELRLKQEQIQVRGSALQCRITTEDPADNFRPDLGRITAYRSPGGGGVRLDGGTINPGSFISPHFDSMLAKLTCRGRDFEAAVTRATRALAEFRIRGVATNIPFLQAVLHDAAFRAGDVSTAFIAERPELLEMHRPKDRATRLLQYLADTTVNQPHGKRPLVTSPATKLPVLDCGSEPPAAGRQRLQQLGPEGFAAALRQQEALAVTETTFRDAHQSLLATRVRTRDLVAAAPAVARLTPELFSVEAWGGATYDVALRFLTEDPWERLAKLREALPNIPLQMLLRGQNTVGYTPYPPAVARAFVQEATAVGVDIFRIFDALNDVNQMRVAIDAVRETGSAVAEVALCYTGNLLDPQENKFTLDYYLRLAEQIAAAGAHILAIKDMAGLLRPAAARKLVTALRENFELPVHLHTHDTPGGQLATLLAAAEAGVDAVDVAAAPLSGTTSQPALSSLVAALEHTQRDTGLNPENVYALEPYWEAVRAVYQPFESGLPAPTGRVYTHEIPGGQLSNLRQQAIALGLADNFEKIEDMYAAADKILGRIPKVTPSSKVVGDLALHLAAVDADPEDFAANPEKYDIPDSVVGFLAGELGEIPGGWPEPFRSKVLAGRELSLELGKLSAADTELLANAGKQRQQTLNRLLFAGPAAQYQASYERFGDLSVLDTVDYLYGLETGAEHAIDLAKGVRLYIGLEAIGEADDKGVRTVMVRVNGQLRPVFVKDLSVKVTAHTAEKADRTIAGHIAAPFSGTVTIKAQPGDAVLAGQPIATIEAMKMEAAITAAVSGTVERLAFSGTRAVEAGDLILVITEEDK</sequence>
<dbReference type="InterPro" id="IPR005482">
    <property type="entry name" value="Biotin_COase_C"/>
</dbReference>
<dbReference type="InterPro" id="IPR000891">
    <property type="entry name" value="PYR_CT"/>
</dbReference>
<dbReference type="UniPathway" id="UPA00138"/>
<evidence type="ECO:0000256" key="7">
    <source>
        <dbReference type="ARBA" id="ARBA00022741"/>
    </source>
</evidence>
<dbReference type="GO" id="GO:0005524">
    <property type="term" value="F:ATP binding"/>
    <property type="evidence" value="ECO:0007669"/>
    <property type="project" value="UniProtKB-UniRule"/>
</dbReference>
<dbReference type="Pfam" id="PF02436">
    <property type="entry name" value="PYC_OADA"/>
    <property type="match status" value="1"/>
</dbReference>
<evidence type="ECO:0000256" key="13">
    <source>
        <dbReference type="PIRSR" id="PIRSR001594-2"/>
    </source>
</evidence>
<dbReference type="SUPFAM" id="SSF89000">
    <property type="entry name" value="post-HMGL domain-like"/>
    <property type="match status" value="1"/>
</dbReference>
<dbReference type="RefSeq" id="WP_183305013.1">
    <property type="nucleotide sequence ID" value="NZ_JACIFD010000015.1"/>
</dbReference>
<name>A0A840DK65_9MICO</name>
<dbReference type="InterPro" id="IPR013785">
    <property type="entry name" value="Aldolase_TIM"/>
</dbReference>
<feature type="binding site" description="via carbamate group" evidence="14">
    <location>
        <position position="708"/>
    </location>
    <ligand>
        <name>Mn(2+)</name>
        <dbReference type="ChEBI" id="CHEBI:29035"/>
    </ligand>
</feature>
<dbReference type="Pfam" id="PF00364">
    <property type="entry name" value="Biotin_lipoyl"/>
    <property type="match status" value="1"/>
</dbReference>
<dbReference type="Gene3D" id="2.40.50.100">
    <property type="match status" value="1"/>
</dbReference>
<evidence type="ECO:0000256" key="12">
    <source>
        <dbReference type="PIRSR" id="PIRSR001594-1"/>
    </source>
</evidence>
<dbReference type="InterPro" id="IPR011053">
    <property type="entry name" value="Single_hybrid_motif"/>
</dbReference>
<feature type="binding site" evidence="13">
    <location>
        <position position="200"/>
    </location>
    <ligand>
        <name>ATP</name>
        <dbReference type="ChEBI" id="CHEBI:30616"/>
    </ligand>
</feature>
<keyword evidence="21" id="KW-1185">Reference proteome</keyword>
<evidence type="ECO:0000259" key="19">
    <source>
        <dbReference type="PROSITE" id="PS50991"/>
    </source>
</evidence>
<feature type="domain" description="Pyruvate carboxyltransferase" evidence="19">
    <location>
        <begin position="529"/>
        <end position="798"/>
    </location>
</feature>
<evidence type="ECO:0000256" key="2">
    <source>
        <dbReference type="ARBA" id="ARBA00004742"/>
    </source>
</evidence>
<dbReference type="CDD" id="cd06850">
    <property type="entry name" value="biotinyl_domain"/>
    <property type="match status" value="1"/>
</dbReference>
<dbReference type="Gene3D" id="3.30.470.20">
    <property type="entry name" value="ATP-grasp fold, B domain"/>
    <property type="match status" value="1"/>
</dbReference>
<accession>A0A840DK65</accession>
<evidence type="ECO:0000256" key="11">
    <source>
        <dbReference type="PIRNR" id="PIRNR001594"/>
    </source>
</evidence>
<dbReference type="SMART" id="SM00878">
    <property type="entry name" value="Biotin_carb_C"/>
    <property type="match status" value="1"/>
</dbReference>
<comment type="cofactor">
    <cofactor evidence="1 11">
        <name>biotin</name>
        <dbReference type="ChEBI" id="CHEBI:57586"/>
    </cofactor>
</comment>
<dbReference type="InterPro" id="IPR005930">
    <property type="entry name" value="Pyruv_COase"/>
</dbReference>
<dbReference type="PROSITE" id="PS50975">
    <property type="entry name" value="ATP_GRASP"/>
    <property type="match status" value="1"/>
</dbReference>
<dbReference type="PROSITE" id="PS50968">
    <property type="entry name" value="BIOTINYL_LIPOYL"/>
    <property type="match status" value="1"/>
</dbReference>
<evidence type="ECO:0000259" key="16">
    <source>
        <dbReference type="PROSITE" id="PS50968"/>
    </source>
</evidence>
<feature type="binding site" evidence="13">
    <location>
        <position position="117"/>
    </location>
    <ligand>
        <name>ATP</name>
        <dbReference type="ChEBI" id="CHEBI:30616"/>
    </ligand>
</feature>
<dbReference type="PROSITE" id="PS50979">
    <property type="entry name" value="BC"/>
    <property type="match status" value="1"/>
</dbReference>
<feature type="binding site" evidence="13">
    <location>
        <position position="872"/>
    </location>
    <ligand>
        <name>substrate</name>
    </ligand>
</feature>
<protein>
    <recommendedName>
        <fullName evidence="3 11">Pyruvate carboxylase</fullName>
        <ecNumber evidence="3 11">6.4.1.1</ecNumber>
    </recommendedName>
</protein>
<dbReference type="Proteomes" id="UP000571183">
    <property type="component" value="Unassembled WGS sequence"/>
</dbReference>
<dbReference type="Pfam" id="PF00289">
    <property type="entry name" value="Biotin_carb_N"/>
    <property type="match status" value="1"/>
</dbReference>
<dbReference type="GO" id="GO:0006094">
    <property type="term" value="P:gluconeogenesis"/>
    <property type="evidence" value="ECO:0007669"/>
    <property type="project" value="UniProtKB-UniPathway"/>
</dbReference>
<comment type="catalytic activity">
    <reaction evidence="11">
        <text>hydrogencarbonate + pyruvate + ATP = oxaloacetate + ADP + phosphate + H(+)</text>
        <dbReference type="Rhea" id="RHEA:20844"/>
        <dbReference type="ChEBI" id="CHEBI:15361"/>
        <dbReference type="ChEBI" id="CHEBI:15378"/>
        <dbReference type="ChEBI" id="CHEBI:16452"/>
        <dbReference type="ChEBI" id="CHEBI:17544"/>
        <dbReference type="ChEBI" id="CHEBI:30616"/>
        <dbReference type="ChEBI" id="CHEBI:43474"/>
        <dbReference type="ChEBI" id="CHEBI:456216"/>
        <dbReference type="EC" id="6.4.1.1"/>
    </reaction>
</comment>
<dbReference type="Pfam" id="PF00682">
    <property type="entry name" value="HMGL-like"/>
    <property type="match status" value="1"/>
</dbReference>
<dbReference type="GO" id="GO:0004736">
    <property type="term" value="F:pyruvate carboxylase activity"/>
    <property type="evidence" value="ECO:0007669"/>
    <property type="project" value="UniProtKB-EC"/>
</dbReference>
<evidence type="ECO:0000256" key="4">
    <source>
        <dbReference type="ARBA" id="ARBA00022432"/>
    </source>
</evidence>
<keyword evidence="4" id="KW-0312">Gluconeogenesis</keyword>
<evidence type="ECO:0000256" key="3">
    <source>
        <dbReference type="ARBA" id="ARBA00013057"/>
    </source>
</evidence>